<gene>
    <name evidence="1" type="ORF">CEXT_466281</name>
</gene>
<organism evidence="1 2">
    <name type="scientific">Caerostris extrusa</name>
    <name type="common">Bark spider</name>
    <name type="synonym">Caerostris bankana</name>
    <dbReference type="NCBI Taxonomy" id="172846"/>
    <lineage>
        <taxon>Eukaryota</taxon>
        <taxon>Metazoa</taxon>
        <taxon>Ecdysozoa</taxon>
        <taxon>Arthropoda</taxon>
        <taxon>Chelicerata</taxon>
        <taxon>Arachnida</taxon>
        <taxon>Araneae</taxon>
        <taxon>Araneomorphae</taxon>
        <taxon>Entelegynae</taxon>
        <taxon>Araneoidea</taxon>
        <taxon>Araneidae</taxon>
        <taxon>Caerostris</taxon>
    </lineage>
</organism>
<reference evidence="1 2" key="1">
    <citation type="submission" date="2021-06" db="EMBL/GenBank/DDBJ databases">
        <title>Caerostris extrusa draft genome.</title>
        <authorList>
            <person name="Kono N."/>
            <person name="Arakawa K."/>
        </authorList>
    </citation>
    <scope>NUCLEOTIDE SEQUENCE [LARGE SCALE GENOMIC DNA]</scope>
</reference>
<dbReference type="AlphaFoldDB" id="A0AAV4WUB6"/>
<dbReference type="Proteomes" id="UP001054945">
    <property type="component" value="Unassembled WGS sequence"/>
</dbReference>
<evidence type="ECO:0000313" key="2">
    <source>
        <dbReference type="Proteomes" id="UP001054945"/>
    </source>
</evidence>
<sequence>MIFYGFPILKNNLFQSRELHFNLISVVDAIKLRGEPLKRLIFFFGRFIYSGLWEGSTSGGEGLSIYLTLFCFSDDLMVGVGVAAEFCNLLQDLTDENL</sequence>
<proteinExistence type="predicted"/>
<accession>A0AAV4WUB6</accession>
<name>A0AAV4WUB6_CAEEX</name>
<dbReference type="EMBL" id="BPLR01016701">
    <property type="protein sequence ID" value="GIY85854.1"/>
    <property type="molecule type" value="Genomic_DNA"/>
</dbReference>
<keyword evidence="2" id="KW-1185">Reference proteome</keyword>
<evidence type="ECO:0000313" key="1">
    <source>
        <dbReference type="EMBL" id="GIY85854.1"/>
    </source>
</evidence>
<comment type="caution">
    <text evidence="1">The sequence shown here is derived from an EMBL/GenBank/DDBJ whole genome shotgun (WGS) entry which is preliminary data.</text>
</comment>
<protein>
    <submittedName>
        <fullName evidence="1">Uncharacterized protein</fullName>
    </submittedName>
</protein>